<feature type="transmembrane region" description="Helical" evidence="1">
    <location>
        <begin position="64"/>
        <end position="84"/>
    </location>
</feature>
<organism evidence="2 3">
    <name type="scientific">Dioszegia hungarica</name>
    <dbReference type="NCBI Taxonomy" id="4972"/>
    <lineage>
        <taxon>Eukaryota</taxon>
        <taxon>Fungi</taxon>
        <taxon>Dikarya</taxon>
        <taxon>Basidiomycota</taxon>
        <taxon>Agaricomycotina</taxon>
        <taxon>Tremellomycetes</taxon>
        <taxon>Tremellales</taxon>
        <taxon>Bulleribasidiaceae</taxon>
        <taxon>Dioszegia</taxon>
    </lineage>
</organism>
<evidence type="ECO:0000256" key="1">
    <source>
        <dbReference type="SAM" id="Phobius"/>
    </source>
</evidence>
<name>A0AA38HAL4_9TREE</name>
<dbReference type="AlphaFoldDB" id="A0AA38HAL4"/>
<evidence type="ECO:0000313" key="2">
    <source>
        <dbReference type="EMBL" id="KAI9637345.1"/>
    </source>
</evidence>
<accession>A0AA38HAL4</accession>
<keyword evidence="3" id="KW-1185">Reference proteome</keyword>
<protein>
    <submittedName>
        <fullName evidence="2">Uncharacterized protein</fullName>
    </submittedName>
</protein>
<evidence type="ECO:0000313" key="3">
    <source>
        <dbReference type="Proteomes" id="UP001164286"/>
    </source>
</evidence>
<proteinExistence type="predicted"/>
<keyword evidence="1" id="KW-0472">Membrane</keyword>
<comment type="caution">
    <text evidence="2">The sequence shown here is derived from an EMBL/GenBank/DDBJ whole genome shotgun (WGS) entry which is preliminary data.</text>
</comment>
<gene>
    <name evidence="2" type="ORF">MKK02DRAFT_23934</name>
</gene>
<keyword evidence="1" id="KW-1133">Transmembrane helix</keyword>
<sequence>MVGASREELVSVPVLGPEWQKSELHELSRRGKSAVRKEKRQRIWREWTRDQRGVCGVTWLTRKMLVIILSCMVVGTALVLFFTIPRPPSYSFYVSQPFTVNNSTVQFARTPANFSFTGNLNILADTTSSYLPLQYSDISVQLYHLTTNKQIATGNYGKNKVKKGNQEPVSIPVQFSYSAPNATDTTWNDIYSACGHMWTGTVRPPLRLRLVLTSNIVGLVTKPETSTQISDVTCPFELSSNSV</sequence>
<keyword evidence="1" id="KW-0812">Transmembrane</keyword>
<dbReference type="EMBL" id="JAKWFO010000004">
    <property type="protein sequence ID" value="KAI9637345.1"/>
    <property type="molecule type" value="Genomic_DNA"/>
</dbReference>
<reference evidence="2" key="1">
    <citation type="journal article" date="2022" name="G3 (Bethesda)">
        <title>High quality genome of the basidiomycete yeast Dioszegia hungarica PDD-24b-2 isolated from cloud water.</title>
        <authorList>
            <person name="Jarrige D."/>
            <person name="Haridas S."/>
            <person name="Bleykasten-Grosshans C."/>
            <person name="Joly M."/>
            <person name="Nadalig T."/>
            <person name="Sancelme M."/>
            <person name="Vuilleumier S."/>
            <person name="Grigoriev I.V."/>
            <person name="Amato P."/>
            <person name="Bringel F."/>
        </authorList>
    </citation>
    <scope>NUCLEOTIDE SEQUENCE</scope>
    <source>
        <strain evidence="2">PDD-24b-2</strain>
    </source>
</reference>
<dbReference type="Proteomes" id="UP001164286">
    <property type="component" value="Unassembled WGS sequence"/>
</dbReference>
<dbReference type="RefSeq" id="XP_052947122.1">
    <property type="nucleotide sequence ID" value="XM_053086807.1"/>
</dbReference>
<dbReference type="GeneID" id="77726008"/>